<evidence type="ECO:0000313" key="3">
    <source>
        <dbReference type="Proteomes" id="UP000070539"/>
    </source>
</evidence>
<sequence>MNCYKSRTMLLSGMVIRLFVLLVGEIMAKTWMFVVGAIIVIAEMIEFSILTNVPVVASLFLGLGGRFLSIVHIVEKSCISILYEGDF</sequence>
<reference evidence="2 3" key="1">
    <citation type="submission" date="2016-01" db="EMBL/GenBank/DDBJ databases">
        <title>Genome sequence of Clostridium neopropionicum X4, DSM-3847.</title>
        <authorList>
            <person name="Poehlein A."/>
            <person name="Beck M.H."/>
            <person name="Bengelsdorf F.R."/>
            <person name="Daniel R."/>
            <person name="Duerre P."/>
        </authorList>
    </citation>
    <scope>NUCLEOTIDE SEQUENCE [LARGE SCALE GENOMIC DNA]</scope>
    <source>
        <strain evidence="2 3">DSM-3847</strain>
    </source>
</reference>
<dbReference type="AlphaFoldDB" id="A0A136WC81"/>
<dbReference type="EMBL" id="LRVM01000010">
    <property type="protein sequence ID" value="KXL52127.1"/>
    <property type="molecule type" value="Genomic_DNA"/>
</dbReference>
<evidence type="ECO:0000313" key="2">
    <source>
        <dbReference type="EMBL" id="KXL52127.1"/>
    </source>
</evidence>
<keyword evidence="3" id="KW-1185">Reference proteome</keyword>
<comment type="caution">
    <text evidence="2">The sequence shown here is derived from an EMBL/GenBank/DDBJ whole genome shotgun (WGS) entry which is preliminary data.</text>
</comment>
<keyword evidence="1" id="KW-1133">Transmembrane helix</keyword>
<dbReference type="Proteomes" id="UP000070539">
    <property type="component" value="Unassembled WGS sequence"/>
</dbReference>
<feature type="transmembrane region" description="Helical" evidence="1">
    <location>
        <begin position="31"/>
        <end position="49"/>
    </location>
</feature>
<keyword evidence="1" id="KW-0472">Membrane</keyword>
<organism evidence="2 3">
    <name type="scientific">Anaerotignum neopropionicum</name>
    <dbReference type="NCBI Taxonomy" id="36847"/>
    <lineage>
        <taxon>Bacteria</taxon>
        <taxon>Bacillati</taxon>
        <taxon>Bacillota</taxon>
        <taxon>Clostridia</taxon>
        <taxon>Lachnospirales</taxon>
        <taxon>Anaerotignaceae</taxon>
        <taxon>Anaerotignum</taxon>
    </lineage>
</organism>
<keyword evidence="1" id="KW-0812">Transmembrane</keyword>
<gene>
    <name evidence="2" type="ORF">CLNEO_24760</name>
</gene>
<accession>A0A136WC81</accession>
<name>A0A136WC81_9FIRM</name>
<protein>
    <submittedName>
        <fullName evidence="2">Uncharacterized protein</fullName>
    </submittedName>
</protein>
<dbReference type="RefSeq" id="WP_066089662.1">
    <property type="nucleotide sequence ID" value="NZ_LRVM01000010.1"/>
</dbReference>
<feature type="transmembrane region" description="Helical" evidence="1">
    <location>
        <begin position="55"/>
        <end position="74"/>
    </location>
</feature>
<evidence type="ECO:0000256" key="1">
    <source>
        <dbReference type="SAM" id="Phobius"/>
    </source>
</evidence>
<proteinExistence type="predicted"/>